<dbReference type="OrthoDB" id="141492at2759"/>
<keyword evidence="2" id="KW-1185">Reference proteome</keyword>
<evidence type="ECO:0000313" key="2">
    <source>
        <dbReference type="Proteomes" id="UP001165083"/>
    </source>
</evidence>
<organism evidence="1 2">
    <name type="scientific">Phytophthora lilii</name>
    <dbReference type="NCBI Taxonomy" id="2077276"/>
    <lineage>
        <taxon>Eukaryota</taxon>
        <taxon>Sar</taxon>
        <taxon>Stramenopiles</taxon>
        <taxon>Oomycota</taxon>
        <taxon>Peronosporomycetes</taxon>
        <taxon>Peronosporales</taxon>
        <taxon>Peronosporaceae</taxon>
        <taxon>Phytophthora</taxon>
    </lineage>
</organism>
<proteinExistence type="predicted"/>
<accession>A0A9W6TDI3</accession>
<dbReference type="EMBL" id="BSXW01000053">
    <property type="protein sequence ID" value="GMF10758.1"/>
    <property type="molecule type" value="Genomic_DNA"/>
</dbReference>
<dbReference type="Proteomes" id="UP001165083">
    <property type="component" value="Unassembled WGS sequence"/>
</dbReference>
<name>A0A9W6TDI3_9STRA</name>
<comment type="caution">
    <text evidence="1">The sequence shown here is derived from an EMBL/GenBank/DDBJ whole genome shotgun (WGS) entry which is preliminary data.</text>
</comment>
<dbReference type="AlphaFoldDB" id="A0A9W6TDI3"/>
<evidence type="ECO:0000313" key="1">
    <source>
        <dbReference type="EMBL" id="GMF10758.1"/>
    </source>
</evidence>
<protein>
    <submittedName>
        <fullName evidence="1">Unnamed protein product</fullName>
    </submittedName>
</protein>
<sequence>MRKAEPPFRVLSVAIETRQEHHALEIVQHEKIRASLINPEVTRYKGCGAPELKFTVLTCTEAAVGLGMIRLVQAMNHLNWRKVSRAVWYMINSLVRHGSDVAASVPKEFLTIGKQFTDDWRWSLVRELYTARYDGNHHALSRFPGDVFHRIVAFAVPPAFQHPSEFVLRWCKCSNATLFGECYWHDSYKATRSDYYRPYNNCGTSV</sequence>
<gene>
    <name evidence="1" type="ORF">Plil01_000153200</name>
</gene>
<reference evidence="1" key="1">
    <citation type="submission" date="2023-04" db="EMBL/GenBank/DDBJ databases">
        <title>Phytophthora lilii NBRC 32176.</title>
        <authorList>
            <person name="Ichikawa N."/>
            <person name="Sato H."/>
            <person name="Tonouchi N."/>
        </authorList>
    </citation>
    <scope>NUCLEOTIDE SEQUENCE</scope>
    <source>
        <strain evidence="1">NBRC 32176</strain>
    </source>
</reference>